<dbReference type="Proteomes" id="UP000000763">
    <property type="component" value="Chromosome 6"/>
</dbReference>
<gene>
    <name evidence="2" type="ORF">P0662B01.41</name>
    <name evidence="3" type="ORF">P0676F10.2</name>
</gene>
<evidence type="ECO:0000256" key="1">
    <source>
        <dbReference type="SAM" id="MobiDB-lite"/>
    </source>
</evidence>
<dbReference type="AlphaFoldDB" id="Q5VN18"/>
<evidence type="ECO:0000313" key="2">
    <source>
        <dbReference type="EMBL" id="BAD68445.1"/>
    </source>
</evidence>
<name>Q5VN18_ORYSJ</name>
<dbReference type="EMBL" id="AP003491">
    <property type="protein sequence ID" value="BAD68445.1"/>
    <property type="molecule type" value="Genomic_DNA"/>
</dbReference>
<evidence type="ECO:0000313" key="3">
    <source>
        <dbReference type="EMBL" id="BAD69157.1"/>
    </source>
</evidence>
<feature type="region of interest" description="Disordered" evidence="1">
    <location>
        <begin position="49"/>
        <end position="71"/>
    </location>
</feature>
<organism evidence="3 4">
    <name type="scientific">Oryza sativa subsp. japonica</name>
    <name type="common">Rice</name>
    <dbReference type="NCBI Taxonomy" id="39947"/>
    <lineage>
        <taxon>Eukaryota</taxon>
        <taxon>Viridiplantae</taxon>
        <taxon>Streptophyta</taxon>
        <taxon>Embryophyta</taxon>
        <taxon>Tracheophyta</taxon>
        <taxon>Spermatophyta</taxon>
        <taxon>Magnoliopsida</taxon>
        <taxon>Liliopsida</taxon>
        <taxon>Poales</taxon>
        <taxon>Poaceae</taxon>
        <taxon>BOP clade</taxon>
        <taxon>Oryzoideae</taxon>
        <taxon>Oryzeae</taxon>
        <taxon>Oryzinae</taxon>
        <taxon>Oryza</taxon>
        <taxon>Oryza sativa</taxon>
    </lineage>
</organism>
<feature type="compositionally biased region" description="Low complexity" evidence="1">
    <location>
        <begin position="51"/>
        <end position="71"/>
    </location>
</feature>
<accession>Q5VN18</accession>
<reference evidence="4" key="3">
    <citation type="journal article" date="2005" name="Nature">
        <title>The map-based sequence of the rice genome.</title>
        <authorList>
            <consortium name="International rice genome sequencing project (IRGSP)"/>
            <person name="Matsumoto T."/>
            <person name="Wu J."/>
            <person name="Kanamori H."/>
            <person name="Katayose Y."/>
            <person name="Fujisawa M."/>
            <person name="Namiki N."/>
            <person name="Mizuno H."/>
            <person name="Yamamoto K."/>
            <person name="Antonio B.A."/>
            <person name="Baba T."/>
            <person name="Sakata K."/>
            <person name="Nagamura Y."/>
            <person name="Aoki H."/>
            <person name="Arikawa K."/>
            <person name="Arita K."/>
            <person name="Bito T."/>
            <person name="Chiden Y."/>
            <person name="Fujitsuka N."/>
            <person name="Fukunaka R."/>
            <person name="Hamada M."/>
            <person name="Harada C."/>
            <person name="Hayashi A."/>
            <person name="Hijishita S."/>
            <person name="Honda M."/>
            <person name="Hosokawa S."/>
            <person name="Ichikawa Y."/>
            <person name="Idonuma A."/>
            <person name="Iijima M."/>
            <person name="Ikeda M."/>
            <person name="Ikeno M."/>
            <person name="Ito K."/>
            <person name="Ito S."/>
            <person name="Ito T."/>
            <person name="Ito Y."/>
            <person name="Ito Y."/>
            <person name="Iwabuchi A."/>
            <person name="Kamiya K."/>
            <person name="Karasawa W."/>
            <person name="Kurita K."/>
            <person name="Katagiri S."/>
            <person name="Kikuta A."/>
            <person name="Kobayashi H."/>
            <person name="Kobayashi N."/>
            <person name="Machita K."/>
            <person name="Maehara T."/>
            <person name="Masukawa M."/>
            <person name="Mizubayashi T."/>
            <person name="Mukai Y."/>
            <person name="Nagasaki H."/>
            <person name="Nagata Y."/>
            <person name="Naito S."/>
            <person name="Nakashima M."/>
            <person name="Nakama Y."/>
            <person name="Nakamichi Y."/>
            <person name="Nakamura M."/>
            <person name="Meguro A."/>
            <person name="Negishi M."/>
            <person name="Ohta I."/>
            <person name="Ohta T."/>
            <person name="Okamoto M."/>
            <person name="Ono N."/>
            <person name="Saji S."/>
            <person name="Sakaguchi M."/>
            <person name="Sakai K."/>
            <person name="Shibata M."/>
            <person name="Shimokawa T."/>
            <person name="Song J."/>
            <person name="Takazaki Y."/>
            <person name="Terasawa K."/>
            <person name="Tsugane M."/>
            <person name="Tsuji K."/>
            <person name="Ueda S."/>
            <person name="Waki K."/>
            <person name="Yamagata H."/>
            <person name="Yamamoto M."/>
            <person name="Yamamoto S."/>
            <person name="Yamane H."/>
            <person name="Yoshiki S."/>
            <person name="Yoshihara R."/>
            <person name="Yukawa K."/>
            <person name="Zhong H."/>
            <person name="Yano M."/>
            <person name="Yuan Q."/>
            <person name="Ouyang S."/>
            <person name="Liu J."/>
            <person name="Jones K.M."/>
            <person name="Gansberger K."/>
            <person name="Moffat K."/>
            <person name="Hill J."/>
            <person name="Bera J."/>
            <person name="Fadrosh D."/>
            <person name="Jin S."/>
            <person name="Johri S."/>
            <person name="Kim M."/>
            <person name="Overton L."/>
            <person name="Reardon M."/>
            <person name="Tsitrin T."/>
            <person name="Vuong H."/>
            <person name="Weaver B."/>
            <person name="Ciecko A."/>
            <person name="Tallon L."/>
            <person name="Jackson J."/>
            <person name="Pai G."/>
            <person name="Aken S.V."/>
            <person name="Utterback T."/>
            <person name="Reidmuller S."/>
            <person name="Feldblyum T."/>
            <person name="Hsiao J."/>
            <person name="Zismann V."/>
            <person name="Iobst S."/>
            <person name="de Vazeille A.R."/>
            <person name="Buell C.R."/>
            <person name="Ying K."/>
            <person name="Li Y."/>
            <person name="Lu T."/>
            <person name="Huang Y."/>
            <person name="Zhao Q."/>
            <person name="Feng Q."/>
            <person name="Zhang L."/>
            <person name="Zhu J."/>
            <person name="Weng Q."/>
            <person name="Mu J."/>
            <person name="Lu Y."/>
            <person name="Fan D."/>
            <person name="Liu Y."/>
            <person name="Guan J."/>
            <person name="Zhang Y."/>
            <person name="Yu S."/>
            <person name="Liu X."/>
            <person name="Zhang Y."/>
            <person name="Hong G."/>
            <person name="Han B."/>
            <person name="Choisne N."/>
            <person name="Demange N."/>
            <person name="Orjeda G."/>
            <person name="Samain S."/>
            <person name="Cattolico L."/>
            <person name="Pelletier E."/>
            <person name="Couloux A."/>
            <person name="Segurens B."/>
            <person name="Wincker P."/>
            <person name="D'Hont A."/>
            <person name="Scarpelli C."/>
            <person name="Weissenbach J."/>
            <person name="Salanoubat M."/>
            <person name="Quetier F."/>
            <person name="Yu Y."/>
            <person name="Kim H.R."/>
            <person name="Rambo T."/>
            <person name="Currie J."/>
            <person name="Collura K."/>
            <person name="Luo M."/>
            <person name="Yang T."/>
            <person name="Ammiraju J.S.S."/>
            <person name="Engler F."/>
            <person name="Soderlund C."/>
            <person name="Wing R.A."/>
            <person name="Palmer L.E."/>
            <person name="de la Bastide M."/>
            <person name="Spiegel L."/>
            <person name="Nascimento L."/>
            <person name="Zutavern T."/>
            <person name="O'Shaughnessy A."/>
            <person name="Dike S."/>
            <person name="Dedhia N."/>
            <person name="Preston R."/>
            <person name="Balija V."/>
            <person name="McCombie W.R."/>
            <person name="Chow T."/>
            <person name="Chen H."/>
            <person name="Chung M."/>
            <person name="Chen C."/>
            <person name="Shaw J."/>
            <person name="Wu H."/>
            <person name="Hsiao K."/>
            <person name="Chao Y."/>
            <person name="Chu M."/>
            <person name="Cheng C."/>
            <person name="Hour A."/>
            <person name="Lee P."/>
            <person name="Lin S."/>
            <person name="Lin Y."/>
            <person name="Liou J."/>
            <person name="Liu S."/>
            <person name="Hsing Y."/>
            <person name="Raghuvanshi S."/>
            <person name="Mohanty A."/>
            <person name="Bharti A.K."/>
            <person name="Gaur A."/>
            <person name="Gupta V."/>
            <person name="Kumar D."/>
            <person name="Ravi V."/>
            <person name="Vij S."/>
            <person name="Kapur A."/>
            <person name="Khurana P."/>
            <person name="Khurana P."/>
            <person name="Khurana J.P."/>
            <person name="Tyagi A.K."/>
            <person name="Gaikwad K."/>
            <person name="Singh A."/>
            <person name="Dalal V."/>
            <person name="Srivastava S."/>
            <person name="Dixit A."/>
            <person name="Pal A.K."/>
            <person name="Ghazi I.A."/>
            <person name="Yadav M."/>
            <person name="Pandit A."/>
            <person name="Bhargava A."/>
            <person name="Sureshbabu K."/>
            <person name="Batra K."/>
            <person name="Sharma T.R."/>
            <person name="Mohapatra T."/>
            <person name="Singh N.K."/>
            <person name="Messing J."/>
            <person name="Nelson A.B."/>
            <person name="Fuks G."/>
            <person name="Kavchok S."/>
            <person name="Keizer G."/>
            <person name="Linton E."/>
            <person name="Llaca V."/>
            <person name="Song R."/>
            <person name="Tanyolac B."/>
            <person name="Young S."/>
            <person name="Ho-Il K."/>
            <person name="Hahn J.H."/>
            <person name="Sangsakoo G."/>
            <person name="Vanavichit A."/>
            <person name="de Mattos Luiz.A.T."/>
            <person name="Zimmer P.D."/>
            <person name="Malone G."/>
            <person name="Dellagostin O."/>
            <person name="de Oliveira A.C."/>
            <person name="Bevan M."/>
            <person name="Bancroft I."/>
            <person name="Minx P."/>
            <person name="Cordum H."/>
            <person name="Wilson R."/>
            <person name="Cheng Z."/>
            <person name="Jin W."/>
            <person name="Jiang J."/>
            <person name="Leong S.A."/>
            <person name="Iwama H."/>
            <person name="Gojobori T."/>
            <person name="Itoh T."/>
            <person name="Niimura Y."/>
            <person name="Fujii Y."/>
            <person name="Habara T."/>
            <person name="Sakai H."/>
            <person name="Sato Y."/>
            <person name="Wilson G."/>
            <person name="Kumar K."/>
            <person name="McCouch S."/>
            <person name="Juretic N."/>
            <person name="Hoen D."/>
            <person name="Wright S."/>
            <person name="Bruskiewich R."/>
            <person name="Bureau T."/>
            <person name="Miyao A."/>
            <person name="Hirochika H."/>
            <person name="Nishikawa T."/>
            <person name="Kadowaki K."/>
            <person name="Sugiura M."/>
            <person name="Burr B."/>
            <person name="Sasaki T."/>
        </authorList>
    </citation>
    <scope>NUCLEOTIDE SEQUENCE [LARGE SCALE GENOMIC DNA]</scope>
    <source>
        <strain evidence="4">cv. Nipponbare</strain>
    </source>
</reference>
<dbReference type="EMBL" id="AP005813">
    <property type="protein sequence ID" value="BAD69157.1"/>
    <property type="molecule type" value="Genomic_DNA"/>
</dbReference>
<reference evidence="4" key="4">
    <citation type="journal article" date="2008" name="Nucleic Acids Res.">
        <title>The rice annotation project database (RAP-DB): 2008 update.</title>
        <authorList>
            <consortium name="The rice annotation project (RAP)"/>
        </authorList>
    </citation>
    <scope>GENOME REANNOTATION</scope>
    <source>
        <strain evidence="4">cv. Nipponbare</strain>
    </source>
</reference>
<protein>
    <submittedName>
        <fullName evidence="3">Uncharacterized protein</fullName>
    </submittedName>
</protein>
<evidence type="ECO:0000313" key="4">
    <source>
        <dbReference type="Proteomes" id="UP000000763"/>
    </source>
</evidence>
<proteinExistence type="predicted"/>
<reference evidence="3" key="2">
    <citation type="submission" date="2002-10" db="EMBL/GenBank/DDBJ databases">
        <title>Oryza sativa nipponbare(GA3) genomic DNA, chromosome 6, PAC clone:P0676F10.</title>
        <authorList>
            <person name="Sasaki T."/>
            <person name="Matsumoto T."/>
            <person name="Yamamoto K."/>
        </authorList>
    </citation>
    <scope>NUCLEOTIDE SEQUENCE</scope>
</reference>
<reference evidence="2" key="1">
    <citation type="submission" date="2001-04" db="EMBL/GenBank/DDBJ databases">
        <title>Oryza sativa nipponbare(GA3) genomic DNA, chromosome 6, PAC clone:P0662B01.</title>
        <authorList>
            <person name="Sasaki T."/>
            <person name="Matsumoto T."/>
            <person name="Yamamoto K."/>
        </authorList>
    </citation>
    <scope>NUCLEOTIDE SEQUENCE</scope>
</reference>
<sequence length="71" mass="7423">MEDINVATKWTQARVVVAIDVEQDGVVAGCVVRGGAVWGSGRTDLSMAAYSRQGRGQSGHGSNNSSRCQGQ</sequence>